<keyword evidence="2" id="KW-0012">Acyltransferase</keyword>
<dbReference type="PROSITE" id="PS51186">
    <property type="entry name" value="GNAT"/>
    <property type="match status" value="1"/>
</dbReference>
<dbReference type="EMBL" id="SOFG01000018">
    <property type="protein sequence ID" value="TFB85247.1"/>
    <property type="molecule type" value="Genomic_DNA"/>
</dbReference>
<evidence type="ECO:0000313" key="5">
    <source>
        <dbReference type="EMBL" id="TFB85247.1"/>
    </source>
</evidence>
<feature type="domain" description="N-acetyltransferase" evidence="4">
    <location>
        <begin position="4"/>
        <end position="162"/>
    </location>
</feature>
<keyword evidence="6" id="KW-1185">Reference proteome</keyword>
<dbReference type="Proteomes" id="UP000297608">
    <property type="component" value="Unassembled WGS sequence"/>
</dbReference>
<reference evidence="5 6" key="1">
    <citation type="submission" date="2019-03" db="EMBL/GenBank/DDBJ databases">
        <title>Genomics of glacier-inhabiting Cryobacterium strains.</title>
        <authorList>
            <person name="Liu Q."/>
            <person name="Xin Y.-H."/>
        </authorList>
    </citation>
    <scope>NUCLEOTIDE SEQUENCE [LARGE SCALE GENOMIC DNA]</scope>
    <source>
        <strain evidence="5 6">MDB2-B</strain>
    </source>
</reference>
<evidence type="ECO:0000256" key="1">
    <source>
        <dbReference type="ARBA" id="ARBA00022679"/>
    </source>
</evidence>
<feature type="region of interest" description="Disordered" evidence="3">
    <location>
        <begin position="172"/>
        <end position="197"/>
    </location>
</feature>
<name>A0ABY2ID70_9MICO</name>
<protein>
    <submittedName>
        <fullName evidence="5">GNAT family N-acetyltransferase</fullName>
    </submittedName>
</protein>
<dbReference type="CDD" id="cd04301">
    <property type="entry name" value="NAT_SF"/>
    <property type="match status" value="1"/>
</dbReference>
<dbReference type="Pfam" id="PF00583">
    <property type="entry name" value="Acetyltransf_1"/>
    <property type="match status" value="1"/>
</dbReference>
<dbReference type="InterPro" id="IPR000182">
    <property type="entry name" value="GNAT_dom"/>
</dbReference>
<dbReference type="PANTHER" id="PTHR43800">
    <property type="entry name" value="PEPTIDYL-LYSINE N-ACETYLTRANSFERASE YJAB"/>
    <property type="match status" value="1"/>
</dbReference>
<dbReference type="Gene3D" id="3.40.630.30">
    <property type="match status" value="1"/>
</dbReference>
<evidence type="ECO:0000259" key="4">
    <source>
        <dbReference type="PROSITE" id="PS51186"/>
    </source>
</evidence>
<feature type="compositionally biased region" description="Basic and acidic residues" evidence="3">
    <location>
        <begin position="186"/>
        <end position="197"/>
    </location>
</feature>
<dbReference type="RefSeq" id="WP_134535349.1">
    <property type="nucleotide sequence ID" value="NZ_SOFG01000018.1"/>
</dbReference>
<dbReference type="PANTHER" id="PTHR43800:SF1">
    <property type="entry name" value="PEPTIDYL-LYSINE N-ACETYLTRANSFERASE YJAB"/>
    <property type="match status" value="1"/>
</dbReference>
<comment type="caution">
    <text evidence="5">The sequence shown here is derived from an EMBL/GenBank/DDBJ whole genome shotgun (WGS) entry which is preliminary data.</text>
</comment>
<proteinExistence type="predicted"/>
<evidence type="ECO:0000313" key="6">
    <source>
        <dbReference type="Proteomes" id="UP000297608"/>
    </source>
</evidence>
<dbReference type="InterPro" id="IPR016181">
    <property type="entry name" value="Acyl_CoA_acyltransferase"/>
</dbReference>
<sequence length="197" mass="21315">MGTAMIRRATAEDLVALQEIEDAADGLFASVFSIADWQPAPSGVERSRHPGFILVASTEPDSRPVGFAHVIEIPGGNHLEQLSVVPSQTGHGYGRALVEAVKTESTQLGRTRVTLRTYVDVAWNAPFYATCGFAESVPDNDFLRDLLSVERQSGLGYARRVQMTCDLSSVRSGMPATMRNSSRGGYAEDHDRGRMGG</sequence>
<gene>
    <name evidence="5" type="ORF">E3O44_13740</name>
</gene>
<organism evidence="5 6">
    <name type="scientific">Cryobacterium algoricola</name>
    <dbReference type="NCBI Taxonomy" id="1259183"/>
    <lineage>
        <taxon>Bacteria</taxon>
        <taxon>Bacillati</taxon>
        <taxon>Actinomycetota</taxon>
        <taxon>Actinomycetes</taxon>
        <taxon>Micrococcales</taxon>
        <taxon>Microbacteriaceae</taxon>
        <taxon>Cryobacterium</taxon>
    </lineage>
</organism>
<evidence type="ECO:0000256" key="2">
    <source>
        <dbReference type="ARBA" id="ARBA00023315"/>
    </source>
</evidence>
<dbReference type="SUPFAM" id="SSF55729">
    <property type="entry name" value="Acyl-CoA N-acyltransferases (Nat)"/>
    <property type="match status" value="1"/>
</dbReference>
<evidence type="ECO:0000256" key="3">
    <source>
        <dbReference type="SAM" id="MobiDB-lite"/>
    </source>
</evidence>
<keyword evidence="1" id="KW-0808">Transferase</keyword>
<accession>A0ABY2ID70</accession>